<evidence type="ECO:0000313" key="1">
    <source>
        <dbReference type="EMBL" id="MCC5464219.1"/>
    </source>
</evidence>
<evidence type="ECO:0000313" key="2">
    <source>
        <dbReference type="Proteomes" id="UP001165492"/>
    </source>
</evidence>
<sequence length="251" mass="28084">MNTIFRLGVIIGCLLLVLFAAIGYAPAASSEPLPAAMKATGAQLEEYSINAWVKLPQDHYSDEELQTVVVQVMEQLAMDSKSDEIIHQQRNKNRIVKAERIRSGDHVVVMAQVVPNQKNSAREEAYLVINMELLTKEYTSIILLQEKINRIVKKFGDSPRISTCLIGWLDGKLMDGESESILKSAFLAIDGAIVDQLQQEQYVSVTGFSSAIQEYLQVGGKKININIAIRYSQYDNRTYVIVGSPIITREY</sequence>
<keyword evidence="2" id="KW-1185">Reference proteome</keyword>
<dbReference type="InterPro" id="IPR014794">
    <property type="entry name" value="DUF1779"/>
</dbReference>
<dbReference type="Proteomes" id="UP001165492">
    <property type="component" value="Unassembled WGS sequence"/>
</dbReference>
<dbReference type="InterPro" id="IPR036209">
    <property type="entry name" value="YwmB-like_sf"/>
</dbReference>
<accession>A0ABS8HNT9</accession>
<dbReference type="EMBL" id="JAJHJB010000002">
    <property type="protein sequence ID" value="MCC5464219.1"/>
    <property type="molecule type" value="Genomic_DNA"/>
</dbReference>
<name>A0ABS8HNT9_9FIRM</name>
<protein>
    <submittedName>
        <fullName evidence="1">YwmB family TATA-box binding protein</fullName>
    </submittedName>
</protein>
<gene>
    <name evidence="1" type="ORF">LMF89_02425</name>
</gene>
<dbReference type="RefSeq" id="WP_229533730.1">
    <property type="nucleotide sequence ID" value="NZ_JAJHJB010000002.1"/>
</dbReference>
<dbReference type="Pfam" id="PF08680">
    <property type="entry name" value="DUF1779"/>
    <property type="match status" value="1"/>
</dbReference>
<reference evidence="1" key="1">
    <citation type="submission" date="2021-11" db="EMBL/GenBank/DDBJ databases">
        <title>Description of a new species Pelosinus isolated from the bottom sediments of Lake Baikal.</title>
        <authorList>
            <person name="Zakharyuk A."/>
        </authorList>
    </citation>
    <scope>NUCLEOTIDE SEQUENCE</scope>
    <source>
        <strain evidence="1">Bkl1</strain>
    </source>
</reference>
<dbReference type="SUPFAM" id="SSF143842">
    <property type="entry name" value="YwmB-like"/>
    <property type="match status" value="1"/>
</dbReference>
<organism evidence="1 2">
    <name type="scientific">Pelosinus baikalensis</name>
    <dbReference type="NCBI Taxonomy" id="2892015"/>
    <lineage>
        <taxon>Bacteria</taxon>
        <taxon>Bacillati</taxon>
        <taxon>Bacillota</taxon>
        <taxon>Negativicutes</taxon>
        <taxon>Selenomonadales</taxon>
        <taxon>Sporomusaceae</taxon>
        <taxon>Pelosinus</taxon>
    </lineage>
</organism>
<proteinExistence type="predicted"/>
<comment type="caution">
    <text evidence="1">The sequence shown here is derived from an EMBL/GenBank/DDBJ whole genome shotgun (WGS) entry which is preliminary data.</text>
</comment>
<dbReference type="Gene3D" id="3.30.360.40">
    <property type="entry name" value="YwmB-like"/>
    <property type="match status" value="1"/>
</dbReference>